<evidence type="ECO:0000313" key="4">
    <source>
        <dbReference type="Proteomes" id="UP000325013"/>
    </source>
</evidence>
<name>A0A5C8G6V4_9SPIR</name>
<evidence type="ECO:0000313" key="3">
    <source>
        <dbReference type="EMBL" id="TXJ57600.1"/>
    </source>
</evidence>
<dbReference type="RefSeq" id="WP_147528190.1">
    <property type="nucleotide sequence ID" value="NZ_SAYJ01000011.1"/>
</dbReference>
<sequence length="205" mass="23760">MLDVGCGNSPYKSLLPKNLKYVGLDYNMAQENFDYKKPEDVILYDGKDFPFENNSFDYLYHTETLEHIKAPAYFLKECNRVLKDNGTMFFSVPFQARYHYIPFDYYRYTPASLEMLLEEAGFNNIKIIERGSDITVASYKIISVFHRMLLDRGVKGIINKTLAILFSPVYLIFLLIAHISLIFNLGSKDDCLGYSVISKKSKNYE</sequence>
<dbReference type="PANTHER" id="PTHR43591">
    <property type="entry name" value="METHYLTRANSFERASE"/>
    <property type="match status" value="1"/>
</dbReference>
<dbReference type="OrthoDB" id="9772751at2"/>
<dbReference type="GO" id="GO:0008757">
    <property type="term" value="F:S-adenosylmethionine-dependent methyltransferase activity"/>
    <property type="evidence" value="ECO:0007669"/>
    <property type="project" value="InterPro"/>
</dbReference>
<feature type="transmembrane region" description="Helical" evidence="1">
    <location>
        <begin position="162"/>
        <end position="183"/>
    </location>
</feature>
<dbReference type="CDD" id="cd02440">
    <property type="entry name" value="AdoMet_MTases"/>
    <property type="match status" value="1"/>
</dbReference>
<keyword evidence="1" id="KW-1133">Transmembrane helix</keyword>
<organism evidence="3 4">
    <name type="scientific">Brachyspira aalborgi</name>
    <dbReference type="NCBI Taxonomy" id="29522"/>
    <lineage>
        <taxon>Bacteria</taxon>
        <taxon>Pseudomonadati</taxon>
        <taxon>Spirochaetota</taxon>
        <taxon>Spirochaetia</taxon>
        <taxon>Brachyspirales</taxon>
        <taxon>Brachyspiraceae</taxon>
        <taxon>Brachyspira</taxon>
    </lineage>
</organism>
<dbReference type="AlphaFoldDB" id="A0A5C8G6V4"/>
<evidence type="ECO:0000259" key="2">
    <source>
        <dbReference type="Pfam" id="PF08241"/>
    </source>
</evidence>
<dbReference type="EMBL" id="SAYJ01000011">
    <property type="protein sequence ID" value="TXJ57600.1"/>
    <property type="molecule type" value="Genomic_DNA"/>
</dbReference>
<evidence type="ECO:0000256" key="1">
    <source>
        <dbReference type="SAM" id="Phobius"/>
    </source>
</evidence>
<dbReference type="GO" id="GO:0032259">
    <property type="term" value="P:methylation"/>
    <property type="evidence" value="ECO:0007669"/>
    <property type="project" value="UniProtKB-KW"/>
</dbReference>
<comment type="caution">
    <text evidence="3">The sequence shown here is derived from an EMBL/GenBank/DDBJ whole genome shotgun (WGS) entry which is preliminary data.</text>
</comment>
<dbReference type="SUPFAM" id="SSF53335">
    <property type="entry name" value="S-adenosyl-L-methionine-dependent methyltransferases"/>
    <property type="match status" value="1"/>
</dbReference>
<accession>A0A5C8G6V4</accession>
<protein>
    <submittedName>
        <fullName evidence="3">Class I SAM-dependent methyltransferase</fullName>
    </submittedName>
</protein>
<keyword evidence="3" id="KW-0808">Transferase</keyword>
<gene>
    <name evidence="3" type="ORF">EPJ67_02770</name>
</gene>
<reference evidence="3 4" key="1">
    <citation type="journal article" date="1992" name="Lakartidningen">
        <title>[Penicillin V and not amoxicillin is the first choice preparation in acute otitis].</title>
        <authorList>
            <person name="Kamme C."/>
            <person name="Lundgren K."/>
            <person name="Prellner K."/>
        </authorList>
    </citation>
    <scope>NUCLEOTIDE SEQUENCE [LARGE SCALE GENOMIC DNA]</scope>
    <source>
        <strain evidence="3 4">PC2777IV</strain>
    </source>
</reference>
<dbReference type="Proteomes" id="UP000325013">
    <property type="component" value="Unassembled WGS sequence"/>
</dbReference>
<keyword evidence="1" id="KW-0472">Membrane</keyword>
<feature type="domain" description="Methyltransferase type 11" evidence="2">
    <location>
        <begin position="2"/>
        <end position="90"/>
    </location>
</feature>
<dbReference type="Gene3D" id="3.40.50.150">
    <property type="entry name" value="Vaccinia Virus protein VP39"/>
    <property type="match status" value="1"/>
</dbReference>
<dbReference type="Pfam" id="PF08241">
    <property type="entry name" value="Methyltransf_11"/>
    <property type="match status" value="1"/>
</dbReference>
<keyword evidence="1" id="KW-0812">Transmembrane</keyword>
<dbReference type="InterPro" id="IPR029063">
    <property type="entry name" value="SAM-dependent_MTases_sf"/>
</dbReference>
<keyword evidence="3" id="KW-0489">Methyltransferase</keyword>
<proteinExistence type="predicted"/>
<dbReference type="InterPro" id="IPR013216">
    <property type="entry name" value="Methyltransf_11"/>
</dbReference>